<dbReference type="RefSeq" id="WP_184161619.1">
    <property type="nucleotide sequence ID" value="NZ_JACHLN010000001.1"/>
</dbReference>
<name>A0A7W7JXQ3_9SPHN</name>
<organism evidence="2 3">
    <name type="scientific">Sphingomonas kyeonggiensis</name>
    <dbReference type="NCBI Taxonomy" id="1268553"/>
    <lineage>
        <taxon>Bacteria</taxon>
        <taxon>Pseudomonadati</taxon>
        <taxon>Pseudomonadota</taxon>
        <taxon>Alphaproteobacteria</taxon>
        <taxon>Sphingomonadales</taxon>
        <taxon>Sphingomonadaceae</taxon>
        <taxon>Sphingomonas</taxon>
    </lineage>
</organism>
<protein>
    <submittedName>
        <fullName evidence="2">Uncharacterized protein</fullName>
    </submittedName>
</protein>
<proteinExistence type="predicted"/>
<sequence>MLVAPRKAAGPEWLKIMGAEILFAPIDRGMFRRARRAALEKLGRSEVPATDESAAEQLEDLGDALSESLILEGARDWRDVGQQRFKDTGEPLLDDIGNPQFEPLPFSLENLRAVLSDPIVFQAFDAAYVVPFAARERAKNGFAASPVGTGVAGTPGKDTANFRARPGKARGAKPAHTRSKVSKATKLK</sequence>
<dbReference type="EMBL" id="JACHLN010000001">
    <property type="protein sequence ID" value="MBB4837296.1"/>
    <property type="molecule type" value="Genomic_DNA"/>
</dbReference>
<gene>
    <name evidence="2" type="ORF">HNP52_000347</name>
</gene>
<feature type="region of interest" description="Disordered" evidence="1">
    <location>
        <begin position="149"/>
        <end position="188"/>
    </location>
</feature>
<keyword evidence="3" id="KW-1185">Reference proteome</keyword>
<dbReference type="Proteomes" id="UP000575241">
    <property type="component" value="Unassembled WGS sequence"/>
</dbReference>
<reference evidence="2 3" key="1">
    <citation type="submission" date="2020-08" db="EMBL/GenBank/DDBJ databases">
        <title>Functional genomics of gut bacteria from endangered species of beetles.</title>
        <authorList>
            <person name="Carlos-Shanley C."/>
        </authorList>
    </citation>
    <scope>NUCLEOTIDE SEQUENCE [LARGE SCALE GENOMIC DNA]</scope>
    <source>
        <strain evidence="2 3">S00224</strain>
    </source>
</reference>
<evidence type="ECO:0000313" key="3">
    <source>
        <dbReference type="Proteomes" id="UP000575241"/>
    </source>
</evidence>
<feature type="compositionally biased region" description="Basic residues" evidence="1">
    <location>
        <begin position="165"/>
        <end position="188"/>
    </location>
</feature>
<evidence type="ECO:0000256" key="1">
    <source>
        <dbReference type="SAM" id="MobiDB-lite"/>
    </source>
</evidence>
<comment type="caution">
    <text evidence="2">The sequence shown here is derived from an EMBL/GenBank/DDBJ whole genome shotgun (WGS) entry which is preliminary data.</text>
</comment>
<dbReference type="AlphaFoldDB" id="A0A7W7JXQ3"/>
<accession>A0A7W7JXQ3</accession>
<evidence type="ECO:0000313" key="2">
    <source>
        <dbReference type="EMBL" id="MBB4837296.1"/>
    </source>
</evidence>